<proteinExistence type="predicted"/>
<dbReference type="CDD" id="cd00014">
    <property type="entry name" value="CH_SF"/>
    <property type="match status" value="1"/>
</dbReference>
<dbReference type="SMART" id="SM00033">
    <property type="entry name" value="CH"/>
    <property type="match status" value="1"/>
</dbReference>
<name>A0AAD9NLT8_RIDPI</name>
<dbReference type="GO" id="GO:0051015">
    <property type="term" value="F:actin filament binding"/>
    <property type="evidence" value="ECO:0007669"/>
    <property type="project" value="TreeGrafter"/>
</dbReference>
<dbReference type="PANTHER" id="PTHR47385">
    <property type="entry name" value="CALPONIN"/>
    <property type="match status" value="1"/>
</dbReference>
<dbReference type="GO" id="GO:0007015">
    <property type="term" value="P:actin filament organization"/>
    <property type="evidence" value="ECO:0007669"/>
    <property type="project" value="TreeGrafter"/>
</dbReference>
<feature type="domain" description="Calponin-homology (CH)" evidence="1">
    <location>
        <begin position="28"/>
        <end position="142"/>
    </location>
</feature>
<dbReference type="AlphaFoldDB" id="A0AAD9NLT8"/>
<dbReference type="PROSITE" id="PS50021">
    <property type="entry name" value="CH"/>
    <property type="match status" value="1"/>
</dbReference>
<dbReference type="InterPro" id="IPR050606">
    <property type="entry name" value="Calponin-like"/>
</dbReference>
<dbReference type="InterPro" id="IPR036872">
    <property type="entry name" value="CH_dom_sf"/>
</dbReference>
<gene>
    <name evidence="2" type="ORF">NP493_755g02011</name>
</gene>
<accession>A0AAD9NLT8</accession>
<dbReference type="InterPro" id="IPR001715">
    <property type="entry name" value="CH_dom"/>
</dbReference>
<dbReference type="PANTHER" id="PTHR47385:SF24">
    <property type="entry name" value="MUSCLE-SPECIFIC PROTEIN 20"/>
    <property type="match status" value="1"/>
</dbReference>
<organism evidence="2 3">
    <name type="scientific">Ridgeia piscesae</name>
    <name type="common">Tubeworm</name>
    <dbReference type="NCBI Taxonomy" id="27915"/>
    <lineage>
        <taxon>Eukaryota</taxon>
        <taxon>Metazoa</taxon>
        <taxon>Spiralia</taxon>
        <taxon>Lophotrochozoa</taxon>
        <taxon>Annelida</taxon>
        <taxon>Polychaeta</taxon>
        <taxon>Sedentaria</taxon>
        <taxon>Canalipalpata</taxon>
        <taxon>Sabellida</taxon>
        <taxon>Siboglinidae</taxon>
        <taxon>Ridgeia</taxon>
    </lineage>
</organism>
<reference evidence="2" key="1">
    <citation type="journal article" date="2023" name="Mol. Biol. Evol.">
        <title>Third-Generation Sequencing Reveals the Adaptive Role of the Epigenome in Three Deep-Sea Polychaetes.</title>
        <authorList>
            <person name="Perez M."/>
            <person name="Aroh O."/>
            <person name="Sun Y."/>
            <person name="Lan Y."/>
            <person name="Juniper S.K."/>
            <person name="Young C.R."/>
            <person name="Angers B."/>
            <person name="Qian P.Y."/>
        </authorList>
    </citation>
    <scope>NUCLEOTIDE SEQUENCE</scope>
    <source>
        <strain evidence="2">R07B-5</strain>
    </source>
</reference>
<dbReference type="SUPFAM" id="SSF47576">
    <property type="entry name" value="Calponin-homology domain, CH-domain"/>
    <property type="match status" value="1"/>
</dbReference>
<sequence>MSVRAKRAGDAFDVERKLEKRYEQEDELGTPLRIVQWINSALNGVGEPCQSAEWQAIQQYLKDGVVLCRLMNRLLEDAGMPKITFRPKAKIVFVALANIEKFLVASREYGVPEMSLFEPTDLVEGRKGPLVHVVDCLDRLGSLANARGFQSPVTKY</sequence>
<evidence type="ECO:0000259" key="1">
    <source>
        <dbReference type="PROSITE" id="PS50021"/>
    </source>
</evidence>
<evidence type="ECO:0000313" key="2">
    <source>
        <dbReference type="EMBL" id="KAK2174997.1"/>
    </source>
</evidence>
<dbReference type="Proteomes" id="UP001209878">
    <property type="component" value="Unassembled WGS sequence"/>
</dbReference>
<dbReference type="Pfam" id="PF00307">
    <property type="entry name" value="CH"/>
    <property type="match status" value="1"/>
</dbReference>
<dbReference type="PRINTS" id="PR00888">
    <property type="entry name" value="SM22CALPONIN"/>
</dbReference>
<protein>
    <recommendedName>
        <fullName evidence="1">Calponin-homology (CH) domain-containing protein</fullName>
    </recommendedName>
</protein>
<dbReference type="Gene3D" id="1.10.418.10">
    <property type="entry name" value="Calponin-like domain"/>
    <property type="match status" value="1"/>
</dbReference>
<dbReference type="EMBL" id="JAODUO010000758">
    <property type="protein sequence ID" value="KAK2174997.1"/>
    <property type="molecule type" value="Genomic_DNA"/>
</dbReference>
<comment type="caution">
    <text evidence="2">The sequence shown here is derived from an EMBL/GenBank/DDBJ whole genome shotgun (WGS) entry which is preliminary data.</text>
</comment>
<dbReference type="InterPro" id="IPR003096">
    <property type="entry name" value="SM22_calponin"/>
</dbReference>
<keyword evidence="3" id="KW-1185">Reference proteome</keyword>
<dbReference type="GO" id="GO:0015629">
    <property type="term" value="C:actin cytoskeleton"/>
    <property type="evidence" value="ECO:0007669"/>
    <property type="project" value="TreeGrafter"/>
</dbReference>
<evidence type="ECO:0000313" key="3">
    <source>
        <dbReference type="Proteomes" id="UP001209878"/>
    </source>
</evidence>